<evidence type="ECO:0000313" key="2">
    <source>
        <dbReference type="Proteomes" id="UP000605676"/>
    </source>
</evidence>
<dbReference type="NCBIfam" id="TIGR00022">
    <property type="entry name" value="YhcH/YjgK/YiaL family protein"/>
    <property type="match status" value="1"/>
</dbReference>
<sequence length="158" mass="17848">MAIIGTLATLNKQSSEHFRKALNYLENTDLDALFNKVAIDKPLEVEIDGRSVFAIFQTYETKGIEEANMEGHRKYIDLQYIHKGIEQILVSPTSRMVKEGPYSEDKDLHFSKVADYSSFRLSNGMGCILFPEDLHAPCINIDAPSKVEKIVIKIAIDK</sequence>
<dbReference type="EMBL" id="JAENRR010000011">
    <property type="protein sequence ID" value="MBK3517043.1"/>
    <property type="molecule type" value="Genomic_DNA"/>
</dbReference>
<keyword evidence="2" id="KW-1185">Reference proteome</keyword>
<dbReference type="RefSeq" id="WP_200464270.1">
    <property type="nucleotide sequence ID" value="NZ_JAENRR010000011.1"/>
</dbReference>
<dbReference type="Proteomes" id="UP000605676">
    <property type="component" value="Unassembled WGS sequence"/>
</dbReference>
<comment type="caution">
    <text evidence="1">The sequence shown here is derived from an EMBL/GenBank/DDBJ whole genome shotgun (WGS) entry which is preliminary data.</text>
</comment>
<gene>
    <name evidence="1" type="ORF">JIV24_06785</name>
</gene>
<evidence type="ECO:0000313" key="1">
    <source>
        <dbReference type="EMBL" id="MBK3517043.1"/>
    </source>
</evidence>
<reference evidence="1 2" key="1">
    <citation type="submission" date="2021-01" db="EMBL/GenBank/DDBJ databases">
        <title>Carboxyliciviraga sp.nov., isolated from coastal sediments.</title>
        <authorList>
            <person name="Lu D."/>
            <person name="Zhang T."/>
        </authorList>
    </citation>
    <scope>NUCLEOTIDE SEQUENCE [LARGE SCALE GENOMIC DNA]</scope>
    <source>
        <strain evidence="1 2">N1Y132</strain>
    </source>
</reference>
<dbReference type="Pfam" id="PF04074">
    <property type="entry name" value="DUF386"/>
    <property type="match status" value="1"/>
</dbReference>
<proteinExistence type="predicted"/>
<protein>
    <submittedName>
        <fullName evidence="1">YhcH/YjgK/YiaL family protein</fullName>
    </submittedName>
</protein>
<dbReference type="PANTHER" id="PTHR34986">
    <property type="entry name" value="EVOLVED BETA-GALACTOSIDASE SUBUNIT BETA"/>
    <property type="match status" value="1"/>
</dbReference>
<dbReference type="InterPro" id="IPR004375">
    <property type="entry name" value="NanQ/TabA/YiaL"/>
</dbReference>
<organism evidence="1 2">
    <name type="scientific">Carboxylicivirga marina</name>
    <dbReference type="NCBI Taxonomy" id="2800988"/>
    <lineage>
        <taxon>Bacteria</taxon>
        <taxon>Pseudomonadati</taxon>
        <taxon>Bacteroidota</taxon>
        <taxon>Bacteroidia</taxon>
        <taxon>Marinilabiliales</taxon>
        <taxon>Marinilabiliaceae</taxon>
        <taxon>Carboxylicivirga</taxon>
    </lineage>
</organism>
<accession>A0ABS1HH85</accession>
<dbReference type="InterPro" id="IPR037012">
    <property type="entry name" value="NanQ/TabA/YiaL_sf"/>
</dbReference>
<name>A0ABS1HH85_9BACT</name>
<dbReference type="PANTHER" id="PTHR34986:SF1">
    <property type="entry name" value="PROTEIN YIAL"/>
    <property type="match status" value="1"/>
</dbReference>
<dbReference type="Gene3D" id="2.60.120.370">
    <property type="entry name" value="YhcH/YjgK/YiaL"/>
    <property type="match status" value="1"/>
</dbReference>
<dbReference type="SUPFAM" id="SSF51197">
    <property type="entry name" value="Clavaminate synthase-like"/>
    <property type="match status" value="1"/>
</dbReference>